<proteinExistence type="predicted"/>
<name>X0TKB0_9ZZZZ</name>
<sequence>MPRGSQGTMPSCSQPKAFVKVWNLFHSGDEKAASELLHQRILRVNRLSGLTWGGFFHVNKEILRQRGIIRTAVVRGPVVPLDELTRQELQAVIDQLYGSER</sequence>
<dbReference type="InterPro" id="IPR013785">
    <property type="entry name" value="Aldolase_TIM"/>
</dbReference>
<dbReference type="AlphaFoldDB" id="X0TKB0"/>
<reference evidence="1" key="1">
    <citation type="journal article" date="2014" name="Front. Microbiol.">
        <title>High frequency of phylogenetically diverse reductive dehalogenase-homologous genes in deep subseafloor sedimentary metagenomes.</title>
        <authorList>
            <person name="Kawai M."/>
            <person name="Futagami T."/>
            <person name="Toyoda A."/>
            <person name="Takaki Y."/>
            <person name="Nishi S."/>
            <person name="Hori S."/>
            <person name="Arai W."/>
            <person name="Tsubouchi T."/>
            <person name="Morono Y."/>
            <person name="Uchiyama I."/>
            <person name="Ito T."/>
            <person name="Fujiyama A."/>
            <person name="Inagaki F."/>
            <person name="Takami H."/>
        </authorList>
    </citation>
    <scope>NUCLEOTIDE SEQUENCE</scope>
    <source>
        <strain evidence="1">Expedition CK06-06</strain>
    </source>
</reference>
<dbReference type="InterPro" id="IPR002220">
    <property type="entry name" value="DapA-like"/>
</dbReference>
<organism evidence="1">
    <name type="scientific">marine sediment metagenome</name>
    <dbReference type="NCBI Taxonomy" id="412755"/>
    <lineage>
        <taxon>unclassified sequences</taxon>
        <taxon>metagenomes</taxon>
        <taxon>ecological metagenomes</taxon>
    </lineage>
</organism>
<protein>
    <submittedName>
        <fullName evidence="1">Uncharacterized protein</fullName>
    </submittedName>
</protein>
<dbReference type="EMBL" id="BARS01000384">
    <property type="protein sequence ID" value="GAF76510.1"/>
    <property type="molecule type" value="Genomic_DNA"/>
</dbReference>
<evidence type="ECO:0000313" key="1">
    <source>
        <dbReference type="EMBL" id="GAF76510.1"/>
    </source>
</evidence>
<accession>X0TKB0</accession>
<dbReference type="Gene3D" id="3.20.20.70">
    <property type="entry name" value="Aldolase class I"/>
    <property type="match status" value="1"/>
</dbReference>
<gene>
    <name evidence="1" type="ORF">S01H1_00971</name>
</gene>
<dbReference type="GO" id="GO:0016829">
    <property type="term" value="F:lyase activity"/>
    <property type="evidence" value="ECO:0007669"/>
    <property type="project" value="InterPro"/>
</dbReference>
<dbReference type="Pfam" id="PF00701">
    <property type="entry name" value="DHDPS"/>
    <property type="match status" value="1"/>
</dbReference>
<comment type="caution">
    <text evidence="1">The sequence shown here is derived from an EMBL/GenBank/DDBJ whole genome shotgun (WGS) entry which is preliminary data.</text>
</comment>
<dbReference type="SUPFAM" id="SSF51569">
    <property type="entry name" value="Aldolase"/>
    <property type="match status" value="1"/>
</dbReference>